<evidence type="ECO:0000313" key="1">
    <source>
        <dbReference type="EMBL" id="RIT28773.1"/>
    </source>
</evidence>
<comment type="caution">
    <text evidence="1">The sequence shown here is derived from an EMBL/GenBank/DDBJ whole genome shotgun (WGS) entry which is preliminary data.</text>
</comment>
<name>A0ABD7HGJ3_9MYCO</name>
<gene>
    <name evidence="1" type="ORF">D2E76_26590</name>
</gene>
<organism evidence="1 2">
    <name type="scientific">Mycobacteroides abscessus</name>
    <dbReference type="NCBI Taxonomy" id="36809"/>
    <lineage>
        <taxon>Bacteria</taxon>
        <taxon>Bacillati</taxon>
        <taxon>Actinomycetota</taxon>
        <taxon>Actinomycetes</taxon>
        <taxon>Mycobacteriales</taxon>
        <taxon>Mycobacteriaceae</taxon>
        <taxon>Mycobacteroides</taxon>
    </lineage>
</organism>
<dbReference type="Proteomes" id="UP000284557">
    <property type="component" value="Unassembled WGS sequence"/>
</dbReference>
<sequence>MLCSYCVICEKLRKDGRMHQDSVDCRHTSVGEKYQIAKYASSAVYSVELVQYRVDDIEEIVAARSTVNPHVDQAALDANYRWMIDNLMKSFELAMRPY</sequence>
<dbReference type="EMBL" id="QXBN01000042">
    <property type="protein sequence ID" value="RIT28773.1"/>
    <property type="molecule type" value="Genomic_DNA"/>
</dbReference>
<accession>A0ABD7HGJ3</accession>
<dbReference type="AlphaFoldDB" id="A0ABD7HGJ3"/>
<reference evidence="1 2" key="1">
    <citation type="submission" date="2018-08" db="EMBL/GenBank/DDBJ databases">
        <title>Linezolid Resistance in Mycobacterium abscessus: MIC Distribution and Comprehensive Investigation of Resistance Mechanisms.</title>
        <authorList>
            <person name="Ye M."/>
            <person name="Xu L."/>
            <person name="Zou Y."/>
            <person name="Li B."/>
            <person name="Guo Q."/>
            <person name="Zhang Y."/>
            <person name="Zhan M."/>
            <person name="Xu B."/>
            <person name="Yu F."/>
            <person name="Zhang Z."/>
            <person name="Chu H."/>
        </authorList>
    </citation>
    <scope>NUCLEOTIDE SEQUENCE [LARGE SCALE GENOMIC DNA]</scope>
    <source>
        <strain evidence="1 2">G143</strain>
    </source>
</reference>
<proteinExistence type="predicted"/>
<protein>
    <submittedName>
        <fullName evidence="1">Uncharacterized protein</fullName>
    </submittedName>
</protein>
<evidence type="ECO:0000313" key="2">
    <source>
        <dbReference type="Proteomes" id="UP000284557"/>
    </source>
</evidence>